<feature type="region of interest" description="Disordered" evidence="2">
    <location>
        <begin position="400"/>
        <end position="442"/>
    </location>
</feature>
<evidence type="ECO:0000313" key="4">
    <source>
        <dbReference type="EMBL" id="GEU56075.1"/>
    </source>
</evidence>
<organism evidence="4">
    <name type="scientific">Tanacetum cinerariifolium</name>
    <name type="common">Dalmatian daisy</name>
    <name type="synonym">Chrysanthemum cinerariifolium</name>
    <dbReference type="NCBI Taxonomy" id="118510"/>
    <lineage>
        <taxon>Eukaryota</taxon>
        <taxon>Viridiplantae</taxon>
        <taxon>Streptophyta</taxon>
        <taxon>Embryophyta</taxon>
        <taxon>Tracheophyta</taxon>
        <taxon>Spermatophyta</taxon>
        <taxon>Magnoliopsida</taxon>
        <taxon>eudicotyledons</taxon>
        <taxon>Gunneridae</taxon>
        <taxon>Pentapetalae</taxon>
        <taxon>asterids</taxon>
        <taxon>campanulids</taxon>
        <taxon>Asterales</taxon>
        <taxon>Asteraceae</taxon>
        <taxon>Asteroideae</taxon>
        <taxon>Anthemideae</taxon>
        <taxon>Anthemidinae</taxon>
        <taxon>Tanacetum</taxon>
    </lineage>
</organism>
<feature type="domain" description="Retrotransposon gag" evidence="3">
    <location>
        <begin position="658"/>
        <end position="750"/>
    </location>
</feature>
<feature type="region of interest" description="Disordered" evidence="2">
    <location>
        <begin position="874"/>
        <end position="908"/>
    </location>
</feature>
<dbReference type="EMBL" id="BKCJ010003602">
    <property type="protein sequence ID" value="GEU56075.1"/>
    <property type="molecule type" value="Genomic_DNA"/>
</dbReference>
<gene>
    <name evidence="4" type="ORF">Tci_028053</name>
</gene>
<keyword evidence="4" id="KW-0548">Nucleotidyltransferase</keyword>
<dbReference type="GO" id="GO:0003964">
    <property type="term" value="F:RNA-directed DNA polymerase activity"/>
    <property type="evidence" value="ECO:0007669"/>
    <property type="project" value="UniProtKB-KW"/>
</dbReference>
<accession>A0A6L2L6X9</accession>
<protein>
    <submittedName>
        <fullName evidence="4">Reverse transcriptase domain-containing protein</fullName>
    </submittedName>
</protein>
<evidence type="ECO:0000256" key="1">
    <source>
        <dbReference type="SAM" id="Coils"/>
    </source>
</evidence>
<feature type="coiled-coil region" evidence="1">
    <location>
        <begin position="473"/>
        <end position="521"/>
    </location>
</feature>
<keyword evidence="1" id="KW-0175">Coiled coil</keyword>
<feature type="compositionally biased region" description="Polar residues" evidence="2">
    <location>
        <begin position="365"/>
        <end position="376"/>
    </location>
</feature>
<keyword evidence="4" id="KW-0808">Transferase</keyword>
<feature type="region of interest" description="Disordered" evidence="2">
    <location>
        <begin position="324"/>
        <end position="378"/>
    </location>
</feature>
<sequence length="908" mass="102589">MDQDSAHMVAASKVPILKPGEYEFLEAVEKRFGRNAATKKTQRNLLKQQYENFTTPSSEMLDQTFDRLQILRNKADLDTISIDDLYNNLKVYEPEVKGMSNSSSSTSNMAFVQPNGPQHVHEDLEQIHPDDMEEIALRWKMAMLTMRDRRFLKKTGRKLIVNGNKTIGFDNSNVECYNCHKRRHFARDYRALRNQDNKHKESSRRKKGPNYALMAFSSSSSDSEVSNDSTCLKSCLEIVKLLKSQNDQLLKDLKKSELMVLGYKTENFMPPTPDLSFTGLDEFVNKPVVKNCKAKSSEKEPKVRKGFSGKVTPLFQTMVMQNQSKLGKGSAMPTDPHHTPTILQPSLSQPQKTQKPRKPTRKDTQVPQPSGSTKSITYEAVRKELGDSLVMAAITASSLGAKQDSGNITKSQSKATPNESSSQGTNSGGSPKYQETKGDTTAQTRFESVSKHFNDSLLARGNTLQSDEDSMKLDELMALYTTLENRVLDLEKTTTTQCNEIDSLKRRVKKLEKRNRSRTHKLKRLYKVSLTVRVESCGNEESLGDDASKQGRRIDAIDADKDITLVNDVDKEMFDVDDLGGEEVFVAGQNENVVEEVVNAAQVSTAATTVTITTKKITLAQALEALKTSKLKYLDKFLHVTQSIKVNGVTDDALRLYLFPHSLIHHAIAWFDSLPRNSITTFEQMAKMFLGKYFPSSMVMKSRNKITNFRQRPNESLFEAWERYKLSIDRYPNHNMLPVTQIDTFYNGLTLRHRDTINVVAGETFMKRRPEECYDLIKNMTAYHNDWDAFAQRTTVDQTQNVYAAGAYNQGVNSYQPQENRNLLSYRSDNYLRPPGFIHNQNQSSGTLPSNTITNPKEYLKGITTQSGIAYKGPIIPTTSSPTKVVERETEVTKDTVPPTNNESTKDV</sequence>
<comment type="caution">
    <text evidence="4">The sequence shown here is derived from an EMBL/GenBank/DDBJ whole genome shotgun (WGS) entry which is preliminary data.</text>
</comment>
<proteinExistence type="predicted"/>
<dbReference type="InterPro" id="IPR005162">
    <property type="entry name" value="Retrotrans_gag_dom"/>
</dbReference>
<dbReference type="PANTHER" id="PTHR33223:SF11">
    <property type="entry name" value="ELEMENT PROTEIN, PUTATIVE-RELATED"/>
    <property type="match status" value="1"/>
</dbReference>
<dbReference type="PANTHER" id="PTHR33223">
    <property type="entry name" value="CCHC-TYPE DOMAIN-CONTAINING PROTEIN"/>
    <property type="match status" value="1"/>
</dbReference>
<evidence type="ECO:0000256" key="2">
    <source>
        <dbReference type="SAM" id="MobiDB-lite"/>
    </source>
</evidence>
<name>A0A6L2L6X9_TANCI</name>
<feature type="compositionally biased region" description="Polar residues" evidence="2">
    <location>
        <begin position="341"/>
        <end position="353"/>
    </location>
</feature>
<dbReference type="Pfam" id="PF03732">
    <property type="entry name" value="Retrotrans_gag"/>
    <property type="match status" value="1"/>
</dbReference>
<feature type="compositionally biased region" description="Polar residues" evidence="2">
    <location>
        <begin position="898"/>
        <end position="908"/>
    </location>
</feature>
<evidence type="ECO:0000259" key="3">
    <source>
        <dbReference type="Pfam" id="PF03732"/>
    </source>
</evidence>
<feature type="compositionally biased region" description="Basic and acidic residues" evidence="2">
    <location>
        <begin position="885"/>
        <end position="894"/>
    </location>
</feature>
<reference evidence="4" key="1">
    <citation type="journal article" date="2019" name="Sci. Rep.">
        <title>Draft genome of Tanacetum cinerariifolium, the natural source of mosquito coil.</title>
        <authorList>
            <person name="Yamashiro T."/>
            <person name="Shiraishi A."/>
            <person name="Satake H."/>
            <person name="Nakayama K."/>
        </authorList>
    </citation>
    <scope>NUCLEOTIDE SEQUENCE</scope>
</reference>
<dbReference type="AlphaFoldDB" id="A0A6L2L6X9"/>
<feature type="compositionally biased region" description="Polar residues" evidence="2">
    <location>
        <begin position="400"/>
        <end position="429"/>
    </location>
</feature>
<keyword evidence="4" id="KW-0695">RNA-directed DNA polymerase</keyword>